<dbReference type="GO" id="GO:0016655">
    <property type="term" value="F:oxidoreductase activity, acting on NAD(P)H, quinone or similar compound as acceptor"/>
    <property type="evidence" value="ECO:0007669"/>
    <property type="project" value="UniProtKB-UniRule"/>
</dbReference>
<dbReference type="EMBL" id="QFRJ01000002">
    <property type="protein sequence ID" value="PWH86489.1"/>
    <property type="molecule type" value="Genomic_DNA"/>
</dbReference>
<evidence type="ECO:0000256" key="13">
    <source>
        <dbReference type="ARBA" id="ARBA00023075"/>
    </source>
</evidence>
<feature type="transmembrane region" description="Helical" evidence="16">
    <location>
        <begin position="185"/>
        <end position="203"/>
    </location>
</feature>
<comment type="caution">
    <text evidence="18">The sequence shown here is derived from an EMBL/GenBank/DDBJ whole genome shotgun (WGS) entry which is preliminary data.</text>
</comment>
<evidence type="ECO:0000256" key="12">
    <source>
        <dbReference type="ARBA" id="ARBA00023065"/>
    </source>
</evidence>
<evidence type="ECO:0000256" key="4">
    <source>
        <dbReference type="ARBA" id="ARBA00022553"/>
    </source>
</evidence>
<keyword evidence="3" id="KW-0997">Cell inner membrane</keyword>
<evidence type="ECO:0000256" key="1">
    <source>
        <dbReference type="ARBA" id="ARBA00022448"/>
    </source>
</evidence>
<proteinExistence type="inferred from homology"/>
<keyword evidence="14 16" id="KW-0472">Membrane</keyword>
<dbReference type="HAMAP" id="MF_00426">
    <property type="entry name" value="NqrB"/>
    <property type="match status" value="1"/>
</dbReference>
<keyword evidence="1 16" id="KW-0813">Transport</keyword>
<comment type="cofactor">
    <cofactor evidence="16 17">
        <name>FMN</name>
        <dbReference type="ChEBI" id="CHEBI:58210"/>
    </cofactor>
</comment>
<keyword evidence="2 16" id="KW-1003">Cell membrane</keyword>
<comment type="similarity">
    <text evidence="16">Belongs to the NqrB/RnfD family.</text>
</comment>
<dbReference type="InterPro" id="IPR004338">
    <property type="entry name" value="NqrB/RnfD"/>
</dbReference>
<keyword evidence="8 16" id="KW-1278">Translocase</keyword>
<dbReference type="InterPro" id="IPR010966">
    <property type="entry name" value="NqrB"/>
</dbReference>
<dbReference type="Pfam" id="PF03116">
    <property type="entry name" value="NQR2_RnfD_RnfE"/>
    <property type="match status" value="1"/>
</dbReference>
<dbReference type="PIRSF" id="PIRSF016055">
    <property type="entry name" value="NADH-UbQ_OxRdtase_B_su"/>
    <property type="match status" value="1"/>
</dbReference>
<comment type="catalytic activity">
    <reaction evidence="16">
        <text>a ubiquinone + n Na(+)(in) + NADH + H(+) = a ubiquinol + n Na(+)(out) + NAD(+)</text>
        <dbReference type="Rhea" id="RHEA:47748"/>
        <dbReference type="Rhea" id="RHEA-COMP:9565"/>
        <dbReference type="Rhea" id="RHEA-COMP:9566"/>
        <dbReference type="ChEBI" id="CHEBI:15378"/>
        <dbReference type="ChEBI" id="CHEBI:16389"/>
        <dbReference type="ChEBI" id="CHEBI:17976"/>
        <dbReference type="ChEBI" id="CHEBI:29101"/>
        <dbReference type="ChEBI" id="CHEBI:57540"/>
        <dbReference type="ChEBI" id="CHEBI:57945"/>
        <dbReference type="EC" id="7.2.1.1"/>
    </reaction>
</comment>
<dbReference type="NCBIfam" id="NF003756">
    <property type="entry name" value="PRK05349.1"/>
    <property type="match status" value="1"/>
</dbReference>
<organism evidence="18 19">
    <name type="scientific">Brumimicrobium oceani</name>
    <dbReference type="NCBI Taxonomy" id="2100725"/>
    <lineage>
        <taxon>Bacteria</taxon>
        <taxon>Pseudomonadati</taxon>
        <taxon>Bacteroidota</taxon>
        <taxon>Flavobacteriia</taxon>
        <taxon>Flavobacteriales</taxon>
        <taxon>Crocinitomicaceae</taxon>
        <taxon>Brumimicrobium</taxon>
    </lineage>
</organism>
<evidence type="ECO:0000256" key="8">
    <source>
        <dbReference type="ARBA" id="ARBA00022967"/>
    </source>
</evidence>
<dbReference type="AlphaFoldDB" id="A0A2U2XFB4"/>
<keyword evidence="6 16" id="KW-0288">FMN</keyword>
<evidence type="ECO:0000256" key="16">
    <source>
        <dbReference type="HAMAP-Rule" id="MF_00426"/>
    </source>
</evidence>
<keyword evidence="19" id="KW-1185">Reference proteome</keyword>
<keyword evidence="10 16" id="KW-0520">NAD</keyword>
<evidence type="ECO:0000256" key="14">
    <source>
        <dbReference type="ARBA" id="ARBA00023136"/>
    </source>
</evidence>
<dbReference type="EC" id="7.2.1.1" evidence="16"/>
<protein>
    <recommendedName>
        <fullName evidence="16">Na(+)-translocating NADH-quinone reductase subunit B</fullName>
        <shortName evidence="16">Na(+)-NQR subunit B</shortName>
        <shortName evidence="16">Na(+)-translocating NQR subunit B</shortName>
        <ecNumber evidence="16">7.2.1.1</ecNumber>
    </recommendedName>
    <alternativeName>
        <fullName evidence="16">NQR complex subunit B</fullName>
    </alternativeName>
    <alternativeName>
        <fullName evidence="16">NQR-1 subunit B</fullName>
    </alternativeName>
</protein>
<sequence>MKALKKVIQNLDPKFEKGGKWEKMYPLYETLSTFLFTPKHVTQKGSHIRDGVDLKRTMFMVVLAMIPALLFGIYNTGHWHYELQSYLNPEQYGAYSDYLTGFGDKVVYGLFQVLPLVIVSYGVGLAIEFIFGFVRGHGLHEGFLVSGMLIPLTMPADVPLWMVGVATAFAVVIGKEVFGGTGMNIVNIALTARAFLFFAYPTAMSGDKVWKSGTTDVIAENGGTLPDGASGATALGDLASFVGDSPVVSGEVLAGGSTSAELIQKFEGAYDPLHAIIGMIPGSVGETSVIAILLGAALLLYTGVASWRIILSFFAGGLAFGLLMNLVGANAYMDIPAYYHLIIGGFAFGAVFMATDPVTASQTQYGKLWYGFLGGGLAVLIRVLNPAYPEGVMLSILFMNIMAPLIDHYVVQANISRRQKRFKTA</sequence>
<feature type="transmembrane region" description="Helical" evidence="16">
    <location>
        <begin position="57"/>
        <end position="74"/>
    </location>
</feature>
<evidence type="ECO:0000256" key="11">
    <source>
        <dbReference type="ARBA" id="ARBA00023053"/>
    </source>
</evidence>
<evidence type="ECO:0000256" key="3">
    <source>
        <dbReference type="ARBA" id="ARBA00022519"/>
    </source>
</evidence>
<dbReference type="NCBIfam" id="TIGR01937">
    <property type="entry name" value="nqrB"/>
    <property type="match status" value="1"/>
</dbReference>
<keyword evidence="12 16" id="KW-0406">Ion transport</keyword>
<evidence type="ECO:0000256" key="15">
    <source>
        <dbReference type="ARBA" id="ARBA00023201"/>
    </source>
</evidence>
<keyword evidence="11 16" id="KW-0915">Sodium</keyword>
<evidence type="ECO:0000256" key="7">
    <source>
        <dbReference type="ARBA" id="ARBA00022692"/>
    </source>
</evidence>
<dbReference type="RefSeq" id="WP_109358600.1">
    <property type="nucleotide sequence ID" value="NZ_QFRJ01000002.1"/>
</dbReference>
<dbReference type="Proteomes" id="UP000245370">
    <property type="component" value="Unassembled WGS sequence"/>
</dbReference>
<feature type="transmembrane region" description="Helical" evidence="16">
    <location>
        <begin position="337"/>
        <end position="355"/>
    </location>
</feature>
<feature type="transmembrane region" description="Helical" evidence="16">
    <location>
        <begin position="391"/>
        <end position="411"/>
    </location>
</feature>
<evidence type="ECO:0000256" key="6">
    <source>
        <dbReference type="ARBA" id="ARBA00022643"/>
    </source>
</evidence>
<keyword evidence="15 16" id="KW-0739">Sodium transport</keyword>
<dbReference type="GO" id="GO:0005886">
    <property type="term" value="C:plasma membrane"/>
    <property type="evidence" value="ECO:0007669"/>
    <property type="project" value="UniProtKB-SubCell"/>
</dbReference>
<dbReference type="GO" id="GO:0010181">
    <property type="term" value="F:FMN binding"/>
    <property type="evidence" value="ECO:0007669"/>
    <property type="project" value="InterPro"/>
</dbReference>
<feature type="transmembrane region" description="Helical" evidence="16">
    <location>
        <begin position="367"/>
        <end position="385"/>
    </location>
</feature>
<comment type="subunit">
    <text evidence="16">Composed of six subunits; NqrA, NqrB, NqrC, NqrD, NqrE and NqrF.</text>
</comment>
<gene>
    <name evidence="16" type="primary">nqrB</name>
    <name evidence="18" type="ORF">DIT68_04430</name>
</gene>
<dbReference type="GO" id="GO:0055085">
    <property type="term" value="P:transmembrane transport"/>
    <property type="evidence" value="ECO:0007669"/>
    <property type="project" value="InterPro"/>
</dbReference>
<evidence type="ECO:0000256" key="2">
    <source>
        <dbReference type="ARBA" id="ARBA00022475"/>
    </source>
</evidence>
<keyword evidence="4 16" id="KW-0597">Phosphoprotein</keyword>
<feature type="transmembrane region" description="Helical" evidence="16">
    <location>
        <begin position="275"/>
        <end position="302"/>
    </location>
</feature>
<feature type="modified residue" description="FMN phosphoryl threonine" evidence="16 17">
    <location>
        <position position="233"/>
    </location>
</feature>
<evidence type="ECO:0000256" key="5">
    <source>
        <dbReference type="ARBA" id="ARBA00022630"/>
    </source>
</evidence>
<comment type="function">
    <text evidence="16">NQR complex catalyzes the reduction of ubiquinone-1 to ubiquinol by two successive reactions, coupled with the transport of Na(+) ions from the cytoplasm to the periplasm. NqrA to NqrE are probably involved in the second step, the conversion of ubisemiquinone to ubiquinol.</text>
</comment>
<evidence type="ECO:0000256" key="9">
    <source>
        <dbReference type="ARBA" id="ARBA00022989"/>
    </source>
</evidence>
<evidence type="ECO:0000256" key="17">
    <source>
        <dbReference type="PIRSR" id="PIRSR016055-50"/>
    </source>
</evidence>
<evidence type="ECO:0000256" key="10">
    <source>
        <dbReference type="ARBA" id="ARBA00023027"/>
    </source>
</evidence>
<name>A0A2U2XFB4_9FLAO</name>
<evidence type="ECO:0000313" key="18">
    <source>
        <dbReference type="EMBL" id="PWH86489.1"/>
    </source>
</evidence>
<dbReference type="OrthoDB" id="9776359at2"/>
<accession>A0A2U2XFB4</accession>
<dbReference type="GO" id="GO:0006814">
    <property type="term" value="P:sodium ion transport"/>
    <property type="evidence" value="ECO:0007669"/>
    <property type="project" value="UniProtKB-UniRule"/>
</dbReference>
<evidence type="ECO:0000313" key="19">
    <source>
        <dbReference type="Proteomes" id="UP000245370"/>
    </source>
</evidence>
<feature type="transmembrane region" description="Helical" evidence="16">
    <location>
        <begin position="138"/>
        <end position="154"/>
    </location>
</feature>
<dbReference type="PANTHER" id="PTHR30578">
    <property type="entry name" value="ELECTRON TRANSPORT COMPLEX PROTEIN RNFD"/>
    <property type="match status" value="1"/>
</dbReference>
<keyword evidence="13 16" id="KW-0830">Ubiquinone</keyword>
<reference evidence="18 19" key="1">
    <citation type="submission" date="2018-05" db="EMBL/GenBank/DDBJ databases">
        <title>Brumimicrobium oceani sp. nov., isolated from coastal sediment.</title>
        <authorList>
            <person name="Kou Y."/>
        </authorList>
    </citation>
    <scope>NUCLEOTIDE SEQUENCE [LARGE SCALE GENOMIC DNA]</scope>
    <source>
        <strain evidence="18 19">C305</strain>
    </source>
</reference>
<keyword evidence="9 16" id="KW-1133">Transmembrane helix</keyword>
<dbReference type="GO" id="GO:0022904">
    <property type="term" value="P:respiratory electron transport chain"/>
    <property type="evidence" value="ECO:0007669"/>
    <property type="project" value="InterPro"/>
</dbReference>
<keyword evidence="5 16" id="KW-0285">Flavoprotein</keyword>
<feature type="transmembrane region" description="Helical" evidence="16">
    <location>
        <begin position="106"/>
        <end position="131"/>
    </location>
</feature>
<comment type="subcellular location">
    <subcellularLocation>
        <location evidence="16">Cell membrane</location>
        <topology evidence="16">Multi-pass membrane protein</topology>
    </subcellularLocation>
</comment>
<reference evidence="18 19" key="2">
    <citation type="submission" date="2018-05" db="EMBL/GenBank/DDBJ databases">
        <authorList>
            <person name="Lanie J.A."/>
            <person name="Ng W.-L."/>
            <person name="Kazmierczak K.M."/>
            <person name="Andrzejewski T.M."/>
            <person name="Davidsen T.M."/>
            <person name="Wayne K.J."/>
            <person name="Tettelin H."/>
            <person name="Glass J.I."/>
            <person name="Rusch D."/>
            <person name="Podicherti R."/>
            <person name="Tsui H.-C.T."/>
            <person name="Winkler M.E."/>
        </authorList>
    </citation>
    <scope>NUCLEOTIDE SEQUENCE [LARGE SCALE GENOMIC DNA]</scope>
    <source>
        <strain evidence="18 19">C305</strain>
    </source>
</reference>
<keyword evidence="7 16" id="KW-0812">Transmembrane</keyword>
<dbReference type="PANTHER" id="PTHR30578:SF1">
    <property type="entry name" value="NA(+)-TRANSLOCATING NADH-QUINONE REDUCTASE SUBUNIT B"/>
    <property type="match status" value="1"/>
</dbReference>